<comment type="function">
    <text evidence="9">Part of the tripartite ATP-independent periplasmic (TRAP) transport system.</text>
</comment>
<dbReference type="InterPro" id="IPR055348">
    <property type="entry name" value="DctQ"/>
</dbReference>
<dbReference type="RefSeq" id="WP_138863196.1">
    <property type="nucleotide sequence ID" value="NZ_VCPC01000002.1"/>
</dbReference>
<accession>A0ABY2X8E2</accession>
<keyword evidence="5 9" id="KW-0812">Transmembrane</keyword>
<evidence type="ECO:0000256" key="3">
    <source>
        <dbReference type="ARBA" id="ARBA00022475"/>
    </source>
</evidence>
<evidence type="ECO:0000313" key="11">
    <source>
        <dbReference type="EMBL" id="TMV12642.1"/>
    </source>
</evidence>
<comment type="similarity">
    <text evidence="8 9">Belongs to the TRAP transporter small permease family.</text>
</comment>
<reference evidence="11 12" key="1">
    <citation type="submission" date="2019-05" db="EMBL/GenBank/DDBJ databases">
        <title>Marivita sp. nov. isolated from sea sediment.</title>
        <authorList>
            <person name="Kim W."/>
        </authorList>
    </citation>
    <scope>NUCLEOTIDE SEQUENCE [LARGE SCALE GENOMIC DNA]</scope>
    <source>
        <strain evidence="11 12">CAU 1492</strain>
    </source>
</reference>
<evidence type="ECO:0000256" key="6">
    <source>
        <dbReference type="ARBA" id="ARBA00022989"/>
    </source>
</evidence>
<keyword evidence="12" id="KW-1185">Reference proteome</keyword>
<dbReference type="Proteomes" id="UP001191082">
    <property type="component" value="Unassembled WGS sequence"/>
</dbReference>
<dbReference type="Pfam" id="PF04290">
    <property type="entry name" value="DctQ"/>
    <property type="match status" value="1"/>
</dbReference>
<dbReference type="InterPro" id="IPR007387">
    <property type="entry name" value="TRAP_DctQ"/>
</dbReference>
<dbReference type="PANTHER" id="PTHR35011:SF10">
    <property type="entry name" value="TRAP TRANSPORTER SMALL PERMEASE PROTEIN"/>
    <property type="match status" value="1"/>
</dbReference>
<feature type="transmembrane region" description="Helical" evidence="9">
    <location>
        <begin position="135"/>
        <end position="158"/>
    </location>
</feature>
<evidence type="ECO:0000256" key="9">
    <source>
        <dbReference type="RuleBase" id="RU369079"/>
    </source>
</evidence>
<evidence type="ECO:0000256" key="7">
    <source>
        <dbReference type="ARBA" id="ARBA00023136"/>
    </source>
</evidence>
<keyword evidence="6 9" id="KW-1133">Transmembrane helix</keyword>
<dbReference type="EMBL" id="VCPC01000002">
    <property type="protein sequence ID" value="TMV12642.1"/>
    <property type="molecule type" value="Genomic_DNA"/>
</dbReference>
<feature type="transmembrane region" description="Helical" evidence="9">
    <location>
        <begin position="37"/>
        <end position="60"/>
    </location>
</feature>
<evidence type="ECO:0000256" key="2">
    <source>
        <dbReference type="ARBA" id="ARBA00022448"/>
    </source>
</evidence>
<evidence type="ECO:0000256" key="1">
    <source>
        <dbReference type="ARBA" id="ARBA00004429"/>
    </source>
</evidence>
<name>A0ABY2X8E2_9RHOB</name>
<evidence type="ECO:0000256" key="5">
    <source>
        <dbReference type="ARBA" id="ARBA00022692"/>
    </source>
</evidence>
<protein>
    <recommendedName>
        <fullName evidence="9">TRAP transporter small permease protein</fullName>
    </recommendedName>
</protein>
<evidence type="ECO:0000313" key="12">
    <source>
        <dbReference type="Proteomes" id="UP001191082"/>
    </source>
</evidence>
<feature type="domain" description="Tripartite ATP-independent periplasmic transporters DctQ component" evidence="10">
    <location>
        <begin position="25"/>
        <end position="154"/>
    </location>
</feature>
<keyword evidence="7 9" id="KW-0472">Membrane</keyword>
<keyword evidence="3" id="KW-1003">Cell membrane</keyword>
<sequence>MKLFIWMSRFSVAVGSLSGLATGAMMVVILTDVIGRAFFAAPLPLATEISVMLLIVKVFLGMAGAQATDSNFQVTVLTDLLSPRWKYLQRIVSLSVALVGIGMIAWLATAYAIEATEMGETSFGVHPWPIWPERIILAAGLCLLTLQILSDLVGSAIWGQERLKSGLPDHSGSL</sequence>
<feature type="transmembrane region" description="Helical" evidence="9">
    <location>
        <begin position="91"/>
        <end position="113"/>
    </location>
</feature>
<evidence type="ECO:0000256" key="4">
    <source>
        <dbReference type="ARBA" id="ARBA00022519"/>
    </source>
</evidence>
<organism evidence="11 12">
    <name type="scientific">Arenibacterium halophilum</name>
    <dbReference type="NCBI Taxonomy" id="2583821"/>
    <lineage>
        <taxon>Bacteria</taxon>
        <taxon>Pseudomonadati</taxon>
        <taxon>Pseudomonadota</taxon>
        <taxon>Alphaproteobacteria</taxon>
        <taxon>Rhodobacterales</taxon>
        <taxon>Paracoccaceae</taxon>
        <taxon>Arenibacterium</taxon>
    </lineage>
</organism>
<keyword evidence="4 9" id="KW-0997">Cell inner membrane</keyword>
<gene>
    <name evidence="11" type="ORF">FGK64_07485</name>
</gene>
<proteinExistence type="inferred from homology"/>
<feature type="transmembrane region" description="Helical" evidence="9">
    <location>
        <begin position="12"/>
        <end position="31"/>
    </location>
</feature>
<dbReference type="PANTHER" id="PTHR35011">
    <property type="entry name" value="2,3-DIKETO-L-GULONATE TRAP TRANSPORTER SMALL PERMEASE PROTEIN YIAM"/>
    <property type="match status" value="1"/>
</dbReference>
<evidence type="ECO:0000256" key="8">
    <source>
        <dbReference type="ARBA" id="ARBA00038436"/>
    </source>
</evidence>
<comment type="subunit">
    <text evidence="9">The complex comprises the extracytoplasmic solute receptor protein and the two transmembrane proteins.</text>
</comment>
<keyword evidence="2 9" id="KW-0813">Transport</keyword>
<comment type="caution">
    <text evidence="11">The sequence shown here is derived from an EMBL/GenBank/DDBJ whole genome shotgun (WGS) entry which is preliminary data.</text>
</comment>
<comment type="subcellular location">
    <subcellularLocation>
        <location evidence="1 9">Cell inner membrane</location>
        <topology evidence="1 9">Multi-pass membrane protein</topology>
    </subcellularLocation>
</comment>
<evidence type="ECO:0000259" key="10">
    <source>
        <dbReference type="Pfam" id="PF04290"/>
    </source>
</evidence>